<dbReference type="Proteomes" id="UP000518887">
    <property type="component" value="Unassembled WGS sequence"/>
</dbReference>
<dbReference type="EMBL" id="JACHFQ010000002">
    <property type="protein sequence ID" value="MBB5225351.1"/>
    <property type="molecule type" value="Genomic_DNA"/>
</dbReference>
<dbReference type="RefSeq" id="WP_184657551.1">
    <property type="nucleotide sequence ID" value="NZ_CP031518.1"/>
</dbReference>
<name>A0A7W8G7Y2_9SPIR</name>
<protein>
    <recommendedName>
        <fullName evidence="4">HPP family protein</fullName>
    </recommendedName>
</protein>
<dbReference type="AlphaFoldDB" id="A0A7W8G7Y2"/>
<comment type="caution">
    <text evidence="2">The sequence shown here is derived from an EMBL/GenBank/DDBJ whole genome shotgun (WGS) entry which is preliminary data.</text>
</comment>
<evidence type="ECO:0000313" key="2">
    <source>
        <dbReference type="EMBL" id="MBB5225351.1"/>
    </source>
</evidence>
<keyword evidence="1" id="KW-0472">Membrane</keyword>
<evidence type="ECO:0008006" key="4">
    <source>
        <dbReference type="Google" id="ProtNLM"/>
    </source>
</evidence>
<gene>
    <name evidence="2" type="ORF">HNP76_000695</name>
</gene>
<keyword evidence="1" id="KW-1133">Transmembrane helix</keyword>
<feature type="transmembrane region" description="Helical" evidence="1">
    <location>
        <begin position="115"/>
        <end position="134"/>
    </location>
</feature>
<feature type="transmembrane region" description="Helical" evidence="1">
    <location>
        <begin position="231"/>
        <end position="252"/>
    </location>
</feature>
<proteinExistence type="predicted"/>
<keyword evidence="3" id="KW-1185">Reference proteome</keyword>
<feature type="transmembrane region" description="Helical" evidence="1">
    <location>
        <begin position="154"/>
        <end position="174"/>
    </location>
</feature>
<accession>A0A7W8G7Y2</accession>
<keyword evidence="1" id="KW-0812">Transmembrane</keyword>
<feature type="transmembrane region" description="Helical" evidence="1">
    <location>
        <begin position="82"/>
        <end position="108"/>
    </location>
</feature>
<feature type="transmembrane region" description="Helical" evidence="1">
    <location>
        <begin position="26"/>
        <end position="45"/>
    </location>
</feature>
<evidence type="ECO:0000256" key="1">
    <source>
        <dbReference type="SAM" id="Phobius"/>
    </source>
</evidence>
<organism evidence="2 3">
    <name type="scientific">Treponema ruminis</name>
    <dbReference type="NCBI Taxonomy" id="744515"/>
    <lineage>
        <taxon>Bacteria</taxon>
        <taxon>Pseudomonadati</taxon>
        <taxon>Spirochaetota</taxon>
        <taxon>Spirochaetia</taxon>
        <taxon>Spirochaetales</taxon>
        <taxon>Treponemataceae</taxon>
        <taxon>Treponema</taxon>
    </lineage>
</organism>
<feature type="transmembrane region" description="Helical" evidence="1">
    <location>
        <begin position="204"/>
        <end position="225"/>
    </location>
</feature>
<reference evidence="2 3" key="1">
    <citation type="submission" date="2020-08" db="EMBL/GenBank/DDBJ databases">
        <title>Genomic Encyclopedia of Type Strains, Phase IV (KMG-IV): sequencing the most valuable type-strain genomes for metagenomic binning, comparative biology and taxonomic classification.</title>
        <authorList>
            <person name="Goeker M."/>
        </authorList>
    </citation>
    <scope>NUCLEOTIDE SEQUENCE [LARGE SCALE GENOMIC DNA]</scope>
    <source>
        <strain evidence="2 3">DSM 103462</strain>
    </source>
</reference>
<feature type="transmembrane region" description="Helical" evidence="1">
    <location>
        <begin position="52"/>
        <end position="76"/>
    </location>
</feature>
<evidence type="ECO:0000313" key="3">
    <source>
        <dbReference type="Proteomes" id="UP000518887"/>
    </source>
</evidence>
<sequence>MKSFFMFFVLFVMIAASEVLGEREVIFPEVAALCAGCFLAPRLVWRTNYLKMLASISICALFGLLIVLFAPFPLWIQFSLGFIIGQLVLFFSKTSFAPMISAIALPILIQTKSPVYLIAAFSLTLLVILLSLTLEKLKIKEKNAYEPVNYNPKEFFAAFAFRTIFVALISVIALRFGVKFCIAPPLLVAFTELCNKNSPAAKRFFAVILLVTLCALAGSLSRYFISITLGFPLTLAVLLAGAMVLGLVKLFSFPFPPAAAMSVLAMLIPEEAVVFYPLQVFAGISVLSLLTLILNSSVLK</sequence>
<feature type="transmembrane region" description="Helical" evidence="1">
    <location>
        <begin position="273"/>
        <end position="294"/>
    </location>
</feature>